<sequence length="368" mass="40924">MFSYVSRMSAREQKHVDLLLKELTSAPVVAAHRDPPPLSQINRRPLHEPFKFPSARAGAHPAPFFGPQSQTLASTSSSTNTFSSGTAPMPMAGAHQPMQWPESPVSTGFKFSTNSFFGTASMAGAHQPSIPLPSTPTRPANNDATPMAGAHQPIQWPETPVSTGFKFSTNSFFGTASMAGAHQPSIPLPSTPTRPANNQATPFAGAHQPMVAPPPQTVFAGFTVVKPSAFDLAGLCNNQWAVSAEPGAWHEEVARRRSARNSSFFPRTPEPGLWQRELERQRLERERPAREAEARRRKRESIAVQEPRRGQSAAARDLELQAQMIAAERRIMEKREAKRMRRARREAREFEELRHWYDEFVNEPMNMD</sequence>
<evidence type="ECO:0000313" key="3">
    <source>
        <dbReference type="Proteomes" id="UP000636479"/>
    </source>
</evidence>
<comment type="caution">
    <text evidence="2">The sequence shown here is derived from an EMBL/GenBank/DDBJ whole genome shotgun (WGS) entry which is preliminary data.</text>
</comment>
<accession>A0A8H6VUS2</accession>
<gene>
    <name evidence="2" type="ORF">MIND_01326500</name>
</gene>
<evidence type="ECO:0000313" key="2">
    <source>
        <dbReference type="EMBL" id="KAF7290853.1"/>
    </source>
</evidence>
<keyword evidence="3" id="KW-1185">Reference proteome</keyword>
<name>A0A8H6VUS2_9AGAR</name>
<feature type="region of interest" description="Disordered" evidence="1">
    <location>
        <begin position="283"/>
        <end position="314"/>
    </location>
</feature>
<dbReference type="AlphaFoldDB" id="A0A8H6VUS2"/>
<dbReference type="EMBL" id="JACAZF010000014">
    <property type="protein sequence ID" value="KAF7290853.1"/>
    <property type="molecule type" value="Genomic_DNA"/>
</dbReference>
<dbReference type="RefSeq" id="XP_037214213.1">
    <property type="nucleotide sequence ID" value="XM_037369715.1"/>
</dbReference>
<organism evidence="2 3">
    <name type="scientific">Mycena indigotica</name>
    <dbReference type="NCBI Taxonomy" id="2126181"/>
    <lineage>
        <taxon>Eukaryota</taxon>
        <taxon>Fungi</taxon>
        <taxon>Dikarya</taxon>
        <taxon>Basidiomycota</taxon>
        <taxon>Agaricomycotina</taxon>
        <taxon>Agaricomycetes</taxon>
        <taxon>Agaricomycetidae</taxon>
        <taxon>Agaricales</taxon>
        <taxon>Marasmiineae</taxon>
        <taxon>Mycenaceae</taxon>
        <taxon>Mycena</taxon>
    </lineage>
</organism>
<protein>
    <submittedName>
        <fullName evidence="2">Uncharacterized protein</fullName>
    </submittedName>
</protein>
<dbReference type="GeneID" id="59352231"/>
<reference evidence="2" key="1">
    <citation type="submission" date="2020-05" db="EMBL/GenBank/DDBJ databases">
        <title>Mycena genomes resolve the evolution of fungal bioluminescence.</title>
        <authorList>
            <person name="Tsai I.J."/>
        </authorList>
    </citation>
    <scope>NUCLEOTIDE SEQUENCE</scope>
    <source>
        <strain evidence="2">171206Taipei</strain>
    </source>
</reference>
<proteinExistence type="predicted"/>
<feature type="compositionally biased region" description="Basic and acidic residues" evidence="1">
    <location>
        <begin position="283"/>
        <end position="294"/>
    </location>
</feature>
<dbReference type="Proteomes" id="UP000636479">
    <property type="component" value="Unassembled WGS sequence"/>
</dbReference>
<evidence type="ECO:0000256" key="1">
    <source>
        <dbReference type="SAM" id="MobiDB-lite"/>
    </source>
</evidence>